<proteinExistence type="predicted"/>
<evidence type="ECO:0008006" key="2">
    <source>
        <dbReference type="Google" id="ProtNLM"/>
    </source>
</evidence>
<organism evidence="1">
    <name type="scientific">marine metagenome</name>
    <dbReference type="NCBI Taxonomy" id="408172"/>
    <lineage>
        <taxon>unclassified sequences</taxon>
        <taxon>metagenomes</taxon>
        <taxon>ecological metagenomes</taxon>
    </lineage>
</organism>
<protein>
    <recommendedName>
        <fullName evidence="2">BppU N-terminal domain-containing protein</fullName>
    </recommendedName>
</protein>
<dbReference type="EMBL" id="UINC01018430">
    <property type="protein sequence ID" value="SVA77411.1"/>
    <property type="molecule type" value="Genomic_DNA"/>
</dbReference>
<reference evidence="1" key="1">
    <citation type="submission" date="2018-05" db="EMBL/GenBank/DDBJ databases">
        <authorList>
            <person name="Lanie J.A."/>
            <person name="Ng W.-L."/>
            <person name="Kazmierczak K.M."/>
            <person name="Andrzejewski T.M."/>
            <person name="Davidsen T.M."/>
            <person name="Wayne K.J."/>
            <person name="Tettelin H."/>
            <person name="Glass J.I."/>
            <person name="Rusch D."/>
            <person name="Podicherti R."/>
            <person name="Tsui H.-C.T."/>
            <person name="Winkler M.E."/>
        </authorList>
    </citation>
    <scope>NUCLEOTIDE SEQUENCE</scope>
</reference>
<gene>
    <name evidence="1" type="ORF">METZ01_LOCUS130265</name>
</gene>
<dbReference type="AlphaFoldDB" id="A0A381YLH9"/>
<evidence type="ECO:0000313" key="1">
    <source>
        <dbReference type="EMBL" id="SVA77411.1"/>
    </source>
</evidence>
<name>A0A381YLH9_9ZZZZ</name>
<accession>A0A381YLH9</accession>
<sequence>MAETLTLFKYDTNIHFMLADDINKTVNPPMNNKIIKVYKGVDSALNFFIKDKDRKPVSLTSGTLTAYLVNHITGNLLFSRLVEEIDNTTGQAKLTIRNKDLVGTEPGFYDLSLTFENVDGETLTLFADRADNVKVTVEVKDGPIPAFSESSTITFTTPGGTGAKEYSSAIEVASISPDTQGLHTFVAYLTNYTGNLSVEGSIEQTAAGWFPITIDSGEYKAYSESTSLDPINFTANLNWVRFAHDPDAGNAGTVDKILYRS</sequence>